<comment type="caution">
    <text evidence="1">The sequence shown here is derived from an EMBL/GenBank/DDBJ whole genome shotgun (WGS) entry which is preliminary data.</text>
</comment>
<accession>E6QBV7</accession>
<protein>
    <submittedName>
        <fullName evidence="1">Uncharacterized protein</fullName>
    </submittedName>
</protein>
<gene>
    <name evidence="1" type="ORF">CARN5_1846</name>
</gene>
<dbReference type="EMBL" id="CABP01000078">
    <property type="protein sequence ID" value="CBI04683.1"/>
    <property type="molecule type" value="Genomic_DNA"/>
</dbReference>
<reference evidence="1" key="1">
    <citation type="submission" date="2009-10" db="EMBL/GenBank/DDBJ databases">
        <title>Diversity of trophic interactions inside an arsenic-rich microbial ecosystem.</title>
        <authorList>
            <person name="Bertin P.N."/>
            <person name="Heinrich-Salmeron A."/>
            <person name="Pelletier E."/>
            <person name="Goulhen-Chollet F."/>
            <person name="Arsene-Ploetze F."/>
            <person name="Gallien S."/>
            <person name="Calteau A."/>
            <person name="Vallenet D."/>
            <person name="Casiot C."/>
            <person name="Chane-Woon-Ming B."/>
            <person name="Giloteaux L."/>
            <person name="Barakat M."/>
            <person name="Bonnefoy V."/>
            <person name="Bruneel O."/>
            <person name="Chandler M."/>
            <person name="Cleiss J."/>
            <person name="Duran R."/>
            <person name="Elbaz-Poulichet F."/>
            <person name="Fonknechten N."/>
            <person name="Lauga B."/>
            <person name="Mornico D."/>
            <person name="Ortet P."/>
            <person name="Schaeffer C."/>
            <person name="Siguier P."/>
            <person name="Alexander Thil Smith A."/>
            <person name="Van Dorsselaer A."/>
            <person name="Weissenbach J."/>
            <person name="Medigue C."/>
            <person name="Le Paslier D."/>
        </authorList>
    </citation>
    <scope>NUCLEOTIDE SEQUENCE</scope>
</reference>
<dbReference type="AlphaFoldDB" id="E6QBV7"/>
<sequence length="39" mass="4909">MLQLSKYIFNKVSVRYACLYIRLALFHRHDLRQRSQRRQ</sequence>
<evidence type="ECO:0000313" key="1">
    <source>
        <dbReference type="EMBL" id="CBI04683.1"/>
    </source>
</evidence>
<proteinExistence type="predicted"/>
<name>E6QBV7_9ZZZZ</name>
<organism evidence="1">
    <name type="scientific">mine drainage metagenome</name>
    <dbReference type="NCBI Taxonomy" id="410659"/>
    <lineage>
        <taxon>unclassified sequences</taxon>
        <taxon>metagenomes</taxon>
        <taxon>ecological metagenomes</taxon>
    </lineage>
</organism>